<dbReference type="OrthoDB" id="660486at2759"/>
<dbReference type="PANTHER" id="PTHR31374:SF118">
    <property type="entry name" value="OS01G0924966 PROTEIN"/>
    <property type="match status" value="1"/>
</dbReference>
<name>A0A0J8B476_BETVV</name>
<reference evidence="3 4" key="1">
    <citation type="journal article" date="2014" name="Nature">
        <title>The genome of the recently domesticated crop plant sugar beet (Beta vulgaris).</title>
        <authorList>
            <person name="Dohm J.C."/>
            <person name="Minoche A.E."/>
            <person name="Holtgrawe D."/>
            <person name="Capella-Gutierrez S."/>
            <person name="Zakrzewski F."/>
            <person name="Tafer H."/>
            <person name="Rupp O."/>
            <person name="Sorensen T.R."/>
            <person name="Stracke R."/>
            <person name="Reinhardt R."/>
            <person name="Goesmann A."/>
            <person name="Kraft T."/>
            <person name="Schulz B."/>
            <person name="Stadler P.F."/>
            <person name="Schmidt T."/>
            <person name="Gabaldon T."/>
            <person name="Lehrach H."/>
            <person name="Weisshaar B."/>
            <person name="Himmelbauer H."/>
        </authorList>
    </citation>
    <scope>NUCLEOTIDE SEQUENCE [LARGE SCALE GENOMIC DNA]</scope>
    <source>
        <tissue evidence="3">Taproot</tissue>
    </source>
</reference>
<keyword evidence="4" id="KW-1185">Reference proteome</keyword>
<dbReference type="GO" id="GO:0009733">
    <property type="term" value="P:response to auxin"/>
    <property type="evidence" value="ECO:0007669"/>
    <property type="project" value="InterPro"/>
</dbReference>
<organism evidence="3 4">
    <name type="scientific">Beta vulgaris subsp. vulgaris</name>
    <name type="common">Beet</name>
    <dbReference type="NCBI Taxonomy" id="3555"/>
    <lineage>
        <taxon>Eukaryota</taxon>
        <taxon>Viridiplantae</taxon>
        <taxon>Streptophyta</taxon>
        <taxon>Embryophyta</taxon>
        <taxon>Tracheophyta</taxon>
        <taxon>Spermatophyta</taxon>
        <taxon>Magnoliopsida</taxon>
        <taxon>eudicotyledons</taxon>
        <taxon>Gunneridae</taxon>
        <taxon>Pentapetalae</taxon>
        <taxon>Caryophyllales</taxon>
        <taxon>Chenopodiaceae</taxon>
        <taxon>Betoideae</taxon>
        <taxon>Beta</taxon>
    </lineage>
</organism>
<dbReference type="EMBL" id="KQ091707">
    <property type="protein sequence ID" value="KMS94632.1"/>
    <property type="molecule type" value="Genomic_DNA"/>
</dbReference>
<dbReference type="Pfam" id="PF02519">
    <property type="entry name" value="Auxin_inducible"/>
    <property type="match status" value="1"/>
</dbReference>
<dbReference type="PANTHER" id="PTHR31374">
    <property type="entry name" value="AUXIN-INDUCED PROTEIN-LIKE-RELATED"/>
    <property type="match status" value="1"/>
</dbReference>
<accession>A0A0J8B476</accession>
<evidence type="ECO:0000256" key="2">
    <source>
        <dbReference type="SAM" id="MobiDB-lite"/>
    </source>
</evidence>
<dbReference type="Gramene" id="KMS94632">
    <property type="protein sequence ID" value="KMS94632"/>
    <property type="gene ID" value="BVRB_016810"/>
</dbReference>
<dbReference type="OMA" id="EAECEYG"/>
<dbReference type="InterPro" id="IPR003676">
    <property type="entry name" value="SAUR_fam"/>
</dbReference>
<dbReference type="AlphaFoldDB" id="A0A0J8B476"/>
<dbReference type="eggNOG" id="ENOG502S1RZ">
    <property type="taxonomic scope" value="Eukaryota"/>
</dbReference>
<evidence type="ECO:0000313" key="3">
    <source>
        <dbReference type="EMBL" id="KMS94632.1"/>
    </source>
</evidence>
<proteinExistence type="inferred from homology"/>
<dbReference type="Proteomes" id="UP000035740">
    <property type="component" value="Unassembled WGS sequence"/>
</dbReference>
<comment type="similarity">
    <text evidence="1">Belongs to the ARG7 family.</text>
</comment>
<feature type="region of interest" description="Disordered" evidence="2">
    <location>
        <begin position="26"/>
        <end position="46"/>
    </location>
</feature>
<evidence type="ECO:0000313" key="4">
    <source>
        <dbReference type="Proteomes" id="UP000035740"/>
    </source>
</evidence>
<protein>
    <submittedName>
        <fullName evidence="3">Uncharacterized protein</fullName>
    </submittedName>
</protein>
<dbReference type="KEGG" id="bvg:104885461"/>
<evidence type="ECO:0000256" key="1">
    <source>
        <dbReference type="ARBA" id="ARBA00006974"/>
    </source>
</evidence>
<sequence length="180" mass="20355">MEGLQEKRKKDNVLKKTWERYTSFGHGQIQKASPTSPPLIASSGRPMVKSKSWSTFCPSSPLSPRLEKRVGGSKNSRLGSLSPKGCLSVYVGPDRQRFVVKIEYTNHPLFKMLLEKAEMEYGFNVDGPLMLPCEVDVFIKILYEMEAKDDDDNNNNSSRCKFSRSRSSYHLLNSSSRLVA</sequence>
<gene>
    <name evidence="3" type="ORF">BVRB_016810</name>
</gene>